<sequence>MKLFEFLKLTEEEQYTATWKKGAYVDLYLKDNIAIELYTINNFYVEIYYERYTTERLYKKTFKQGELLDKYLDRIHLKTNPNI</sequence>
<name>A0A1H3F9C0_9FLAO</name>
<keyword evidence="2" id="KW-1185">Reference proteome</keyword>
<dbReference type="RefSeq" id="WP_091434770.1">
    <property type="nucleotide sequence ID" value="NZ_FNMV01000017.1"/>
</dbReference>
<dbReference type="AlphaFoldDB" id="A0A1H3F9C0"/>
<protein>
    <submittedName>
        <fullName evidence="1">Uncharacterized protein</fullName>
    </submittedName>
</protein>
<dbReference type="OrthoDB" id="961510at2"/>
<gene>
    <name evidence="1" type="ORF">SAMN05444338_11727</name>
</gene>
<accession>A0A1H3F9C0</accession>
<dbReference type="Proteomes" id="UP000198569">
    <property type="component" value="Unassembled WGS sequence"/>
</dbReference>
<dbReference type="EMBL" id="FNMV01000017">
    <property type="protein sequence ID" value="SDX87633.1"/>
    <property type="molecule type" value="Genomic_DNA"/>
</dbReference>
<proteinExistence type="predicted"/>
<reference evidence="2" key="1">
    <citation type="submission" date="2016-10" db="EMBL/GenBank/DDBJ databases">
        <authorList>
            <person name="Varghese N."/>
            <person name="Submissions S."/>
        </authorList>
    </citation>
    <scope>NUCLEOTIDE SEQUENCE [LARGE SCALE GENOMIC DNA]</scope>
    <source>
        <strain evidence="2">DSM 15718</strain>
    </source>
</reference>
<evidence type="ECO:0000313" key="2">
    <source>
        <dbReference type="Proteomes" id="UP000198569"/>
    </source>
</evidence>
<dbReference type="STRING" id="229203.SAMN05444338_11727"/>
<evidence type="ECO:0000313" key="1">
    <source>
        <dbReference type="EMBL" id="SDX87633.1"/>
    </source>
</evidence>
<organism evidence="1 2">
    <name type="scientific">Flavobacterium degerlachei</name>
    <dbReference type="NCBI Taxonomy" id="229203"/>
    <lineage>
        <taxon>Bacteria</taxon>
        <taxon>Pseudomonadati</taxon>
        <taxon>Bacteroidota</taxon>
        <taxon>Flavobacteriia</taxon>
        <taxon>Flavobacteriales</taxon>
        <taxon>Flavobacteriaceae</taxon>
        <taxon>Flavobacterium</taxon>
    </lineage>
</organism>